<dbReference type="Proteomes" id="UP000255233">
    <property type="component" value="Unassembled WGS sequence"/>
</dbReference>
<evidence type="ECO:0000313" key="3">
    <source>
        <dbReference type="Proteomes" id="UP000255233"/>
    </source>
</evidence>
<dbReference type="InterPro" id="IPR036259">
    <property type="entry name" value="MFS_trans_sf"/>
</dbReference>
<feature type="transmembrane region" description="Helical" evidence="1">
    <location>
        <begin position="112"/>
        <end position="133"/>
    </location>
</feature>
<keyword evidence="1" id="KW-0812">Transmembrane</keyword>
<feature type="transmembrane region" description="Helical" evidence="1">
    <location>
        <begin position="86"/>
        <end position="106"/>
    </location>
</feature>
<keyword evidence="1" id="KW-1133">Transmembrane helix</keyword>
<feature type="transmembrane region" description="Helical" evidence="1">
    <location>
        <begin position="292"/>
        <end position="310"/>
    </location>
</feature>
<keyword evidence="1" id="KW-0472">Membrane</keyword>
<feature type="transmembrane region" description="Helical" evidence="1">
    <location>
        <begin position="12"/>
        <end position="34"/>
    </location>
</feature>
<sequence>MTARQLRSRRLLSDALFVLWGGGAALLCYSLVYALRKPYTAAGFDGMEIFGIDYKVAVTVTQIVGYLIAKFAGIKIISELKRPRRLAFIASMGLVAELALLAFGLLPRPWNMFAMFFNGLALGCMWGVIFSFIEGRRLTDLLASLLGISIVVSSGTAKSLGLFAMNNLGISEFWMPAVIGGIAFPLLCLLAWTLSRMPQPSKKDIRQKSERIVMDGRGRRDILRRFMPILTLLFVGNLLLVMLRDVKEDFLVDIFDTTGYSSWFFAQMDSIVTGIILVLFALMTFVKNNIRALTVLLVMVVAGAAVMSVISFGYDTVNLSPVAWLFIQSLCLYIGYLAFQTLFFDRFIACFRIKGNVGFFIATVDAIGYTGTVCVLMVREFAMPDLDWLAFYNMLAGCVGVFCGTAFLVTLLLILRRYRREQAAQHVPQGVNLYRPITVAAGHLNLKESNR</sequence>
<dbReference type="STRING" id="880526.GCA_000427365_00798"/>
<dbReference type="EMBL" id="UGVL01000001">
    <property type="protein sequence ID" value="SUE33440.1"/>
    <property type="molecule type" value="Genomic_DNA"/>
</dbReference>
<organism evidence="2 3">
    <name type="scientific">Rikenella microfusus</name>
    <dbReference type="NCBI Taxonomy" id="28139"/>
    <lineage>
        <taxon>Bacteria</taxon>
        <taxon>Pseudomonadati</taxon>
        <taxon>Bacteroidota</taxon>
        <taxon>Bacteroidia</taxon>
        <taxon>Bacteroidales</taxon>
        <taxon>Rikenellaceae</taxon>
        <taxon>Rikenella</taxon>
    </lineage>
</organism>
<dbReference type="RefSeq" id="WP_084135169.1">
    <property type="nucleotide sequence ID" value="NZ_UGVL01000001.1"/>
</dbReference>
<evidence type="ECO:0000256" key="1">
    <source>
        <dbReference type="SAM" id="Phobius"/>
    </source>
</evidence>
<feature type="transmembrane region" description="Helical" evidence="1">
    <location>
        <begin position="263"/>
        <end position="285"/>
    </location>
</feature>
<dbReference type="InterPro" id="IPR043745">
    <property type="entry name" value="DUF5690"/>
</dbReference>
<feature type="transmembrane region" description="Helical" evidence="1">
    <location>
        <begin position="390"/>
        <end position="415"/>
    </location>
</feature>
<feature type="transmembrane region" description="Helical" evidence="1">
    <location>
        <begin position="173"/>
        <end position="194"/>
    </location>
</feature>
<feature type="transmembrane region" description="Helical" evidence="1">
    <location>
        <begin position="322"/>
        <end position="344"/>
    </location>
</feature>
<evidence type="ECO:0000313" key="2">
    <source>
        <dbReference type="EMBL" id="SUE33440.1"/>
    </source>
</evidence>
<gene>
    <name evidence="2" type="ORF">NCTC11190_00648</name>
</gene>
<reference evidence="2 3" key="1">
    <citation type="submission" date="2018-06" db="EMBL/GenBank/DDBJ databases">
        <authorList>
            <consortium name="Pathogen Informatics"/>
            <person name="Doyle S."/>
        </authorList>
    </citation>
    <scope>NUCLEOTIDE SEQUENCE [LARGE SCALE GENOMIC DNA]</scope>
    <source>
        <strain evidence="2 3">NCTC11190</strain>
    </source>
</reference>
<feature type="transmembrane region" description="Helical" evidence="1">
    <location>
        <begin position="226"/>
        <end position="243"/>
    </location>
</feature>
<dbReference type="OrthoDB" id="182994at2"/>
<dbReference type="SUPFAM" id="SSF103473">
    <property type="entry name" value="MFS general substrate transporter"/>
    <property type="match status" value="1"/>
</dbReference>
<dbReference type="Pfam" id="PF18943">
    <property type="entry name" value="DUF5690"/>
    <property type="match status" value="1"/>
</dbReference>
<feature type="transmembrane region" description="Helical" evidence="1">
    <location>
        <begin position="356"/>
        <end position="378"/>
    </location>
</feature>
<evidence type="ECO:0008006" key="4">
    <source>
        <dbReference type="Google" id="ProtNLM"/>
    </source>
</evidence>
<accession>A0A379MRB7</accession>
<feature type="transmembrane region" description="Helical" evidence="1">
    <location>
        <begin position="140"/>
        <end position="161"/>
    </location>
</feature>
<protein>
    <recommendedName>
        <fullName evidence="4">MFS transporter</fullName>
    </recommendedName>
</protein>
<feature type="transmembrane region" description="Helical" evidence="1">
    <location>
        <begin position="54"/>
        <end position="74"/>
    </location>
</feature>
<proteinExistence type="predicted"/>
<name>A0A379MRB7_9BACT</name>
<keyword evidence="3" id="KW-1185">Reference proteome</keyword>
<dbReference type="AlphaFoldDB" id="A0A379MRB7"/>